<keyword evidence="3" id="KW-1185">Reference proteome</keyword>
<evidence type="ECO:0008006" key="4">
    <source>
        <dbReference type="Google" id="ProtNLM"/>
    </source>
</evidence>
<evidence type="ECO:0000313" key="2">
    <source>
        <dbReference type="EMBL" id="MDT0633315.1"/>
    </source>
</evidence>
<dbReference type="Pfam" id="PF13384">
    <property type="entry name" value="HTH_23"/>
    <property type="match status" value="1"/>
</dbReference>
<reference evidence="2 3" key="1">
    <citation type="submission" date="2023-09" db="EMBL/GenBank/DDBJ databases">
        <authorList>
            <person name="Rey-Velasco X."/>
        </authorList>
    </citation>
    <scope>NUCLEOTIDE SEQUENCE [LARGE SCALE GENOMIC DNA]</scope>
    <source>
        <strain evidence="2 3">F394</strain>
    </source>
</reference>
<dbReference type="InterPro" id="IPR009057">
    <property type="entry name" value="Homeodomain-like_sf"/>
</dbReference>
<protein>
    <recommendedName>
        <fullName evidence="4">Transposase</fullName>
    </recommendedName>
</protein>
<organism evidence="2 3">
    <name type="scientific">Rubrivirga litoralis</name>
    <dbReference type="NCBI Taxonomy" id="3075598"/>
    <lineage>
        <taxon>Bacteria</taxon>
        <taxon>Pseudomonadati</taxon>
        <taxon>Rhodothermota</taxon>
        <taxon>Rhodothermia</taxon>
        <taxon>Rhodothermales</taxon>
        <taxon>Rubricoccaceae</taxon>
        <taxon>Rubrivirga</taxon>
    </lineage>
</organism>
<dbReference type="Proteomes" id="UP001267426">
    <property type="component" value="Unassembled WGS sequence"/>
</dbReference>
<comment type="caution">
    <text evidence="2">The sequence shown here is derived from an EMBL/GenBank/DDBJ whole genome shotgun (WGS) entry which is preliminary data.</text>
</comment>
<dbReference type="RefSeq" id="WP_311666090.1">
    <property type="nucleotide sequence ID" value="NZ_JAVRHT010000092.1"/>
</dbReference>
<sequence length="117" mass="12954">MPAPLSVDLRRRVLDAARSATAPVVAARFGVSVSTVHRLRHLDRIQGSVEPRPHGGGHTPLVTDDDRPLFDGYLAENPSMPHATIARRFEADTGRAISRQTVQRMLGLWRVTRKKSP</sequence>
<dbReference type="EMBL" id="JAVRHT010000092">
    <property type="protein sequence ID" value="MDT0633315.1"/>
    <property type="molecule type" value="Genomic_DNA"/>
</dbReference>
<evidence type="ECO:0000313" key="3">
    <source>
        <dbReference type="Proteomes" id="UP001267426"/>
    </source>
</evidence>
<dbReference type="SUPFAM" id="SSF46689">
    <property type="entry name" value="Homeodomain-like"/>
    <property type="match status" value="1"/>
</dbReference>
<feature type="region of interest" description="Disordered" evidence="1">
    <location>
        <begin position="45"/>
        <end position="66"/>
    </location>
</feature>
<evidence type="ECO:0000256" key="1">
    <source>
        <dbReference type="SAM" id="MobiDB-lite"/>
    </source>
</evidence>
<proteinExistence type="predicted"/>
<name>A0ABU3BVI7_9BACT</name>
<gene>
    <name evidence="2" type="ORF">RM540_16310</name>
</gene>
<accession>A0ABU3BVI7</accession>